<evidence type="ECO:0000256" key="3">
    <source>
        <dbReference type="ARBA" id="ARBA00022989"/>
    </source>
</evidence>
<feature type="transmembrane region" description="Helical" evidence="6">
    <location>
        <begin position="50"/>
        <end position="68"/>
    </location>
</feature>
<evidence type="ECO:0000256" key="6">
    <source>
        <dbReference type="SAM" id="Phobius"/>
    </source>
</evidence>
<dbReference type="GO" id="GO:0000139">
    <property type="term" value="C:Golgi membrane"/>
    <property type="evidence" value="ECO:0007669"/>
    <property type="project" value="InterPro"/>
</dbReference>
<evidence type="ECO:0000256" key="5">
    <source>
        <dbReference type="SAM" id="MobiDB-lite"/>
    </source>
</evidence>
<accession>A0A7S3F238</accession>
<dbReference type="EMBL" id="HBHX01042192">
    <property type="protein sequence ID" value="CAE0122701.1"/>
    <property type="molecule type" value="Transcribed_RNA"/>
</dbReference>
<evidence type="ECO:0000256" key="2">
    <source>
        <dbReference type="ARBA" id="ARBA00022692"/>
    </source>
</evidence>
<dbReference type="SUPFAM" id="SSF103481">
    <property type="entry name" value="Multidrug resistance efflux transporter EmrE"/>
    <property type="match status" value="1"/>
</dbReference>
<protein>
    <submittedName>
        <fullName evidence="7">Uncharacterized protein</fullName>
    </submittedName>
</protein>
<comment type="subcellular location">
    <subcellularLocation>
        <location evidence="1">Membrane</location>
        <topology evidence="1">Multi-pass membrane protein</topology>
    </subcellularLocation>
</comment>
<gene>
    <name evidence="7" type="ORF">HERI1096_LOCUS23402</name>
</gene>
<keyword evidence="3 6" id="KW-1133">Transmembrane helix</keyword>
<dbReference type="GO" id="GO:0015165">
    <property type="term" value="F:pyrimidine nucleotide-sugar transmembrane transporter activity"/>
    <property type="evidence" value="ECO:0007669"/>
    <property type="project" value="InterPro"/>
</dbReference>
<organism evidence="7">
    <name type="scientific">Haptolina ericina</name>
    <dbReference type="NCBI Taxonomy" id="156174"/>
    <lineage>
        <taxon>Eukaryota</taxon>
        <taxon>Haptista</taxon>
        <taxon>Haptophyta</taxon>
        <taxon>Prymnesiophyceae</taxon>
        <taxon>Prymnesiales</taxon>
        <taxon>Prymnesiaceae</taxon>
        <taxon>Haptolina</taxon>
    </lineage>
</organism>
<proteinExistence type="predicted"/>
<evidence type="ECO:0000256" key="4">
    <source>
        <dbReference type="ARBA" id="ARBA00023136"/>
    </source>
</evidence>
<evidence type="ECO:0000256" key="1">
    <source>
        <dbReference type="ARBA" id="ARBA00004141"/>
    </source>
</evidence>
<dbReference type="AlphaFoldDB" id="A0A7S3F238"/>
<feature type="compositionally biased region" description="Polar residues" evidence="5">
    <location>
        <begin position="110"/>
        <end position="121"/>
    </location>
</feature>
<feature type="region of interest" description="Disordered" evidence="5">
    <location>
        <begin position="108"/>
        <end position="127"/>
    </location>
</feature>
<name>A0A7S3F238_9EUKA</name>
<evidence type="ECO:0000313" key="7">
    <source>
        <dbReference type="EMBL" id="CAE0122701.1"/>
    </source>
</evidence>
<dbReference type="Pfam" id="PF04142">
    <property type="entry name" value="Nuc_sug_transp"/>
    <property type="match status" value="1"/>
</dbReference>
<sequence>MVICIQAFGGLLTAVVIKYAGNILKAFATALAILTTCLLAMPLFDYEPTHLFWIGMVVVCIATVMYGTQPPSICLRPVGVGRAIPTGSMAVSLGELRVVPHDEAQCEVEGQSSAGSTSNRRCATDEATGSAEEGEVLRCVSV</sequence>
<keyword evidence="4 6" id="KW-0472">Membrane</keyword>
<reference evidence="7" key="1">
    <citation type="submission" date="2021-01" db="EMBL/GenBank/DDBJ databases">
        <authorList>
            <person name="Corre E."/>
            <person name="Pelletier E."/>
            <person name="Niang G."/>
            <person name="Scheremetjew M."/>
            <person name="Finn R."/>
            <person name="Kale V."/>
            <person name="Holt S."/>
            <person name="Cochrane G."/>
            <person name="Meng A."/>
            <person name="Brown T."/>
            <person name="Cohen L."/>
        </authorList>
    </citation>
    <scope>NUCLEOTIDE SEQUENCE</scope>
    <source>
        <strain evidence="7">CCMP281</strain>
    </source>
</reference>
<feature type="transmembrane region" description="Helical" evidence="6">
    <location>
        <begin position="26"/>
        <end position="44"/>
    </location>
</feature>
<dbReference type="InterPro" id="IPR037185">
    <property type="entry name" value="EmrE-like"/>
</dbReference>
<dbReference type="InterPro" id="IPR007271">
    <property type="entry name" value="Nuc_sug_transpt"/>
</dbReference>
<keyword evidence="2 6" id="KW-0812">Transmembrane</keyword>
<dbReference type="PANTHER" id="PTHR10231">
    <property type="entry name" value="NUCLEOTIDE-SUGAR TRANSMEMBRANE TRANSPORTER"/>
    <property type="match status" value="1"/>
</dbReference>